<dbReference type="PANTHER" id="PTHR22916:SF51">
    <property type="entry name" value="GLYCOSYLTRANSFERASE EPSH-RELATED"/>
    <property type="match status" value="1"/>
</dbReference>
<dbReference type="Proteomes" id="UP000001522">
    <property type="component" value="Chromosome"/>
</dbReference>
<dbReference type="EMBL" id="FN555004">
    <property type="protein sequence ID" value="CBG39793.1"/>
    <property type="molecule type" value="Genomic_DNA"/>
</dbReference>
<dbReference type="Pfam" id="PF00535">
    <property type="entry name" value="Glycos_transf_2"/>
    <property type="match status" value="1"/>
</dbReference>
<evidence type="ECO:0000259" key="3">
    <source>
        <dbReference type="Pfam" id="PF00535"/>
    </source>
</evidence>
<dbReference type="InterPro" id="IPR001173">
    <property type="entry name" value="Glyco_trans_2-like"/>
</dbReference>
<dbReference type="CDD" id="cd00761">
    <property type="entry name" value="Glyco_tranf_GTA_type"/>
    <property type="match status" value="1"/>
</dbReference>
<dbReference type="GO" id="GO:0016758">
    <property type="term" value="F:hexosyltransferase activity"/>
    <property type="evidence" value="ECO:0007669"/>
    <property type="project" value="UniProtKB-ARBA"/>
</dbReference>
<reference evidence="4 5" key="1">
    <citation type="journal article" date="2010" name="BMC Genomics">
        <title>Comparative genomics and proteomics of Helicobacter mustelae, an ulcerogenic and carcinogenic gastric pathogen.</title>
        <authorList>
            <person name="O'Toole P.W."/>
            <person name="Snelling W.J."/>
            <person name="Canchaya C."/>
            <person name="Forde B.M."/>
            <person name="Hardie K.R."/>
            <person name="Josenhans C."/>
            <person name="Graham R.L.J."/>
            <person name="McMullan G."/>
            <person name="Parkhill J."/>
            <person name="Belda E."/>
            <person name="Bentley S.D."/>
        </authorList>
    </citation>
    <scope>NUCLEOTIDE SEQUENCE [LARGE SCALE GENOMIC DNA]</scope>
    <source>
        <strain evidence="5">ATCC 43772 / LMG 18044 / NCTC 12198 / 12198</strain>
    </source>
</reference>
<accession>D3UH21</accession>
<evidence type="ECO:0000313" key="5">
    <source>
        <dbReference type="Proteomes" id="UP000001522"/>
    </source>
</evidence>
<sequence>MAFFSIIVPIYNVELYLRECIDSLIHQSFKDIEIILINDGSTDSSGAIAEEYARKDPRIHLINQENQGLSMARNAGLSHCSKSKGGGEYIIFVDSDDYLALDACERLHEILKDQPIEVLHYEILNKRQGYRDLPTTQTPISGQEYLLKHPHCIGHGCVWLHALRKDFIIRHNLSFIPSILHEDMVFIAEILLHAKSILFTSLELYYYRIREGSIMNSKPTKERILQALTSYYIIAQNFIHLAEMTQAPQLKKIFLIQIYTYFLHSLFYSGLNPKFLYISYKNFSPLFSYLPTKERLKIPIHAFFYFFKSLVNRFKALILRF</sequence>
<dbReference type="Gene3D" id="3.90.550.10">
    <property type="entry name" value="Spore Coat Polysaccharide Biosynthesis Protein SpsA, Chain A"/>
    <property type="match status" value="1"/>
</dbReference>
<dbReference type="eggNOG" id="COG0463">
    <property type="taxonomic scope" value="Bacteria"/>
</dbReference>
<keyword evidence="5" id="KW-1185">Reference proteome</keyword>
<evidence type="ECO:0000256" key="2">
    <source>
        <dbReference type="ARBA" id="ARBA00022679"/>
    </source>
</evidence>
<dbReference type="AlphaFoldDB" id="D3UH21"/>
<gene>
    <name evidence="4" type="ordered locus">HMU05320</name>
</gene>
<dbReference type="KEGG" id="hms:HMU05320"/>
<dbReference type="RefSeq" id="WP_013022877.1">
    <property type="nucleotide sequence ID" value="NC_013949.1"/>
</dbReference>
<feature type="domain" description="Glycosyltransferase 2-like" evidence="3">
    <location>
        <begin position="5"/>
        <end position="137"/>
    </location>
</feature>
<dbReference type="PANTHER" id="PTHR22916">
    <property type="entry name" value="GLYCOSYLTRANSFERASE"/>
    <property type="match status" value="1"/>
</dbReference>
<dbReference type="SUPFAM" id="SSF53448">
    <property type="entry name" value="Nucleotide-diphospho-sugar transferases"/>
    <property type="match status" value="1"/>
</dbReference>
<organism evidence="4 5">
    <name type="scientific">Helicobacter mustelae (strain ATCC 43772 / CCUG 25715 / CIP 103759 / LMG 18044 / NCTC 12198 / R85-136P)</name>
    <name type="common">Campylobacter mustelae</name>
    <dbReference type="NCBI Taxonomy" id="679897"/>
    <lineage>
        <taxon>Bacteria</taxon>
        <taxon>Pseudomonadati</taxon>
        <taxon>Campylobacterota</taxon>
        <taxon>Epsilonproteobacteria</taxon>
        <taxon>Campylobacterales</taxon>
        <taxon>Helicobacteraceae</taxon>
        <taxon>Helicobacter</taxon>
    </lineage>
</organism>
<dbReference type="STRING" id="679897.HMU05320"/>
<evidence type="ECO:0000256" key="1">
    <source>
        <dbReference type="ARBA" id="ARBA00022676"/>
    </source>
</evidence>
<evidence type="ECO:0000313" key="4">
    <source>
        <dbReference type="EMBL" id="CBG39793.1"/>
    </source>
</evidence>
<dbReference type="CAZy" id="GT2">
    <property type="family name" value="Glycosyltransferase Family 2"/>
</dbReference>
<dbReference type="HOGENOM" id="CLU_025996_25_1_7"/>
<keyword evidence="2 4" id="KW-0808">Transferase</keyword>
<dbReference type="InterPro" id="IPR029044">
    <property type="entry name" value="Nucleotide-diphossugar_trans"/>
</dbReference>
<name>D3UH21_HELM1</name>
<keyword evidence="1" id="KW-0328">Glycosyltransferase</keyword>
<protein>
    <submittedName>
        <fullName evidence="4">Putative LPS biosynthesis-related glycosyltransferase</fullName>
    </submittedName>
</protein>
<proteinExistence type="predicted"/>